<dbReference type="InterPro" id="IPR008922">
    <property type="entry name" value="Di-copper_centre_dom_sf"/>
</dbReference>
<protein>
    <recommendedName>
        <fullName evidence="3">tyrosinase</fullName>
        <ecNumber evidence="3">1.14.18.1</ecNumber>
    </recommendedName>
</protein>
<comment type="similarity">
    <text evidence="2">Belongs to the tyrosinase family.</text>
</comment>
<comment type="catalytic activity">
    <reaction evidence="10">
        <text>L-tyrosine + O2 = L-dopaquinone + H2O</text>
        <dbReference type="Rhea" id="RHEA:18117"/>
        <dbReference type="ChEBI" id="CHEBI:15377"/>
        <dbReference type="ChEBI" id="CHEBI:15379"/>
        <dbReference type="ChEBI" id="CHEBI:57924"/>
        <dbReference type="ChEBI" id="CHEBI:58315"/>
        <dbReference type="EC" id="1.14.18.1"/>
    </reaction>
</comment>
<keyword evidence="7" id="KW-0503">Monooxygenase</keyword>
<comment type="caution">
    <text evidence="13">The sequence shown here is derived from an EMBL/GenBank/DDBJ whole genome shotgun (WGS) entry which is preliminary data.</text>
</comment>
<evidence type="ECO:0000256" key="1">
    <source>
        <dbReference type="ARBA" id="ARBA00001973"/>
    </source>
</evidence>
<dbReference type="InterPro" id="IPR002227">
    <property type="entry name" value="Tyrosinase_Cu-bd"/>
</dbReference>
<dbReference type="PANTHER" id="PTHR11474">
    <property type="entry name" value="TYROSINASE FAMILY MEMBER"/>
    <property type="match status" value="1"/>
</dbReference>
<dbReference type="Proteomes" id="UP000249757">
    <property type="component" value="Unassembled WGS sequence"/>
</dbReference>
<keyword evidence="5" id="KW-0560">Oxidoreductase</keyword>
<reference evidence="14" key="1">
    <citation type="journal article" date="2022" name="Microb. Genom.">
        <title>A global pangenome for the wheat fungal pathogen Pyrenophora tritici-repentis and prediction of effector protein structural homology.</title>
        <authorList>
            <person name="Moolhuijzen P.M."/>
            <person name="See P.T."/>
            <person name="Shi G."/>
            <person name="Powell H.R."/>
            <person name="Cockram J."/>
            <person name="Jorgensen L.N."/>
            <person name="Benslimane H."/>
            <person name="Strelkov S.E."/>
            <person name="Turner J."/>
            <person name="Liu Z."/>
            <person name="Moffat C.S."/>
        </authorList>
    </citation>
    <scope>NUCLEOTIDE SEQUENCE [LARGE SCALE GENOMIC DNA]</scope>
</reference>
<accession>A0A922SX66</accession>
<evidence type="ECO:0000256" key="2">
    <source>
        <dbReference type="ARBA" id="ARBA00009928"/>
    </source>
</evidence>
<feature type="domain" description="Tyrosinase copper-binding" evidence="12">
    <location>
        <begin position="122"/>
        <end position="139"/>
    </location>
</feature>
<dbReference type="Gene3D" id="1.10.1280.10">
    <property type="entry name" value="Di-copper center containing domain from catechol oxidase"/>
    <property type="match status" value="1"/>
</dbReference>
<proteinExistence type="inferred from homology"/>
<comment type="catalytic activity">
    <reaction evidence="9">
        <text>2 L-dopa + O2 = 2 L-dopaquinone + 2 H2O</text>
        <dbReference type="Rhea" id="RHEA:34287"/>
        <dbReference type="ChEBI" id="CHEBI:15377"/>
        <dbReference type="ChEBI" id="CHEBI:15379"/>
        <dbReference type="ChEBI" id="CHEBI:57504"/>
        <dbReference type="ChEBI" id="CHEBI:57924"/>
        <dbReference type="EC" id="1.14.18.1"/>
    </reaction>
</comment>
<dbReference type="InterPro" id="IPR041640">
    <property type="entry name" value="Tyrosinase_C"/>
</dbReference>
<evidence type="ECO:0000313" key="13">
    <source>
        <dbReference type="EMBL" id="KAI1515729.1"/>
    </source>
</evidence>
<keyword evidence="14" id="KW-1185">Reference proteome</keyword>
<evidence type="ECO:0000256" key="3">
    <source>
        <dbReference type="ARBA" id="ARBA00011906"/>
    </source>
</evidence>
<dbReference type="GO" id="GO:0046872">
    <property type="term" value="F:metal ion binding"/>
    <property type="evidence" value="ECO:0007669"/>
    <property type="project" value="UniProtKB-KW"/>
</dbReference>
<dbReference type="GO" id="GO:0042438">
    <property type="term" value="P:melanin biosynthetic process"/>
    <property type="evidence" value="ECO:0007669"/>
    <property type="project" value="UniProtKB-KW"/>
</dbReference>
<evidence type="ECO:0000256" key="10">
    <source>
        <dbReference type="ARBA" id="ARBA00048881"/>
    </source>
</evidence>
<organism evidence="13 14">
    <name type="scientific">Pyrenophora tritici-repentis</name>
    <dbReference type="NCBI Taxonomy" id="45151"/>
    <lineage>
        <taxon>Eukaryota</taxon>
        <taxon>Fungi</taxon>
        <taxon>Dikarya</taxon>
        <taxon>Ascomycota</taxon>
        <taxon>Pezizomycotina</taxon>
        <taxon>Dothideomycetes</taxon>
        <taxon>Pleosporomycetidae</taxon>
        <taxon>Pleosporales</taxon>
        <taxon>Pleosporineae</taxon>
        <taxon>Pleosporaceae</taxon>
        <taxon>Pyrenophora</taxon>
    </lineage>
</organism>
<dbReference type="PRINTS" id="PR00092">
    <property type="entry name" value="TYROSINASE"/>
</dbReference>
<dbReference type="AlphaFoldDB" id="A0A922SX66"/>
<keyword evidence="8" id="KW-0470">Melanin biosynthesis</keyword>
<dbReference type="SUPFAM" id="SSF48056">
    <property type="entry name" value="Di-copper centre-containing domain"/>
    <property type="match status" value="1"/>
</dbReference>
<dbReference type="PROSITE" id="PS00497">
    <property type="entry name" value="TYROSINASE_1"/>
    <property type="match status" value="1"/>
</dbReference>
<feature type="signal peptide" evidence="11">
    <location>
        <begin position="1"/>
        <end position="21"/>
    </location>
</feature>
<evidence type="ECO:0000256" key="7">
    <source>
        <dbReference type="ARBA" id="ARBA00023033"/>
    </source>
</evidence>
<dbReference type="Pfam" id="PF18132">
    <property type="entry name" value="Tyrosinase_C"/>
    <property type="match status" value="1"/>
</dbReference>
<dbReference type="Pfam" id="PF00264">
    <property type="entry name" value="Tyrosinase"/>
    <property type="match status" value="1"/>
</dbReference>
<evidence type="ECO:0000256" key="5">
    <source>
        <dbReference type="ARBA" id="ARBA00023002"/>
    </source>
</evidence>
<evidence type="ECO:0000256" key="8">
    <source>
        <dbReference type="ARBA" id="ARBA00023101"/>
    </source>
</evidence>
<gene>
    <name evidence="13" type="ORF">Ptr86124_005730</name>
</gene>
<keyword evidence="4" id="KW-0479">Metal-binding</keyword>
<dbReference type="EC" id="1.14.18.1" evidence="3"/>
<evidence type="ECO:0000256" key="9">
    <source>
        <dbReference type="ARBA" id="ARBA00048233"/>
    </source>
</evidence>
<sequence length="610" mass="68196">MHLSAMLRLLLLAILSSYITCTIVPHGNHYEARQSGNGLVTGATSRDQNGNVFVRREVRDLQANFPDQWTLYILALNKLHNANQSDAYSFYGIASIHGRPFQTWGDAPGLPYKQGMTGYCPHGNELFMGWHRPYLALFEQVVSDYVHDIATQAPTDKVERYLAAANEFRIPYWDWAQGTNSGPVPEFFTNPMLTVTNTDGVSTPMSNPLYSYQFNPISDRFDEKWRNINATIRWPNTDDATAHSQNGMFSDAFAGQSVNIVAQIGVVFRSSTFSRFSTTLEDPHGWIHGIIGGGYTADAPYKGHMWPLEYSAFEPLFMLHHANVDRLLALYQAAHPDRWMESSNIGPHGNVYLEDYQEVNGDTSLLPFRKTPGEFWTPNACRNTTVLGYAYPETQRWQYPSDDSYQNAVNSVISTLYGGQTRSQLTSAIETGSGERLLKNGNSFTDWTINTQAIASKLPSTFIVKFSFVGIFQSDPSVDAGSWMMLMPDNKQNMHTLQVRTESEKVLYGTTSITAHLIDLVNAGKLNSISSDDVMPYLRDTLTWNIFTDNGTRIAQPNGALTVQVTSTEAYVPEDRSAPIQYSENITEHPEITANKFGGTSSTSPAMMFL</sequence>
<evidence type="ECO:0000256" key="4">
    <source>
        <dbReference type="ARBA" id="ARBA00022723"/>
    </source>
</evidence>
<evidence type="ECO:0000256" key="11">
    <source>
        <dbReference type="SAM" id="SignalP"/>
    </source>
</evidence>
<name>A0A922SX66_9PLEO</name>
<evidence type="ECO:0000259" key="12">
    <source>
        <dbReference type="PROSITE" id="PS00497"/>
    </source>
</evidence>
<keyword evidence="6" id="KW-0186">Copper</keyword>
<dbReference type="PANTHER" id="PTHR11474:SF76">
    <property type="entry name" value="SHKT DOMAIN-CONTAINING PROTEIN"/>
    <property type="match status" value="1"/>
</dbReference>
<dbReference type="GO" id="GO:0004503">
    <property type="term" value="F:tyrosinase activity"/>
    <property type="evidence" value="ECO:0007669"/>
    <property type="project" value="UniProtKB-EC"/>
</dbReference>
<evidence type="ECO:0000313" key="14">
    <source>
        <dbReference type="Proteomes" id="UP000249757"/>
    </source>
</evidence>
<dbReference type="EMBL" id="NRDI02000006">
    <property type="protein sequence ID" value="KAI1515729.1"/>
    <property type="molecule type" value="Genomic_DNA"/>
</dbReference>
<feature type="chain" id="PRO_5038083422" description="tyrosinase" evidence="11">
    <location>
        <begin position="22"/>
        <end position="610"/>
    </location>
</feature>
<comment type="cofactor">
    <cofactor evidence="1">
        <name>Cu(2+)</name>
        <dbReference type="ChEBI" id="CHEBI:29036"/>
    </cofactor>
</comment>
<dbReference type="InterPro" id="IPR050316">
    <property type="entry name" value="Tyrosinase/Hemocyanin"/>
</dbReference>
<keyword evidence="11" id="KW-0732">Signal</keyword>
<evidence type="ECO:0000256" key="6">
    <source>
        <dbReference type="ARBA" id="ARBA00023008"/>
    </source>
</evidence>